<dbReference type="InterPro" id="IPR026444">
    <property type="entry name" value="Secre_tail"/>
</dbReference>
<gene>
    <name evidence="3" type="ORF">KDA27_22460</name>
</gene>
<dbReference type="Proteomes" id="UP000739538">
    <property type="component" value="Unassembled WGS sequence"/>
</dbReference>
<dbReference type="Pfam" id="PF13860">
    <property type="entry name" value="FlgD_ig"/>
    <property type="match status" value="1"/>
</dbReference>
<dbReference type="Pfam" id="PF08309">
    <property type="entry name" value="LVIVD"/>
    <property type="match status" value="10"/>
</dbReference>
<accession>A0A956NGU1</accession>
<feature type="chain" id="PRO_5037631433" evidence="1">
    <location>
        <begin position="21"/>
        <end position="738"/>
    </location>
</feature>
<dbReference type="InterPro" id="IPR025965">
    <property type="entry name" value="FlgD/Vpr_Ig-like"/>
</dbReference>
<organism evidence="3 4">
    <name type="scientific">Eiseniibacteriota bacterium</name>
    <dbReference type="NCBI Taxonomy" id="2212470"/>
    <lineage>
        <taxon>Bacteria</taxon>
        <taxon>Candidatus Eiseniibacteriota</taxon>
    </lineage>
</organism>
<protein>
    <submittedName>
        <fullName evidence="3">T9SS type A sorting domain-containing protein</fullName>
    </submittedName>
</protein>
<sequence length="738" mass="76867">MTRVRGLLSSALTICASLMAWNLPPAEGACDPEDHLLWKTEMRWPESISSTSSLEMSGQWALVTGTGFAPQYPFYSGMIDLSDPSALVRVSPIPSGNGTPSSFEIDGDLLFVASTVPDGPGGAVAVFPLTASGAGSALDVLLLSRGGGMTVDGDLVFVASDDFLVIDASDPSNLTILGSVQDSFGGLRSADGFVYASSTTGVTIIDVQDPANPTVVGSWAGTNLRDIQLVGNLLYVVSSDGVRIVDVADPNAPATVGFYSAPISQAIEVIPGRAYLVVNGDLHVLDLTDPLSPVLVGIIGFAGDIKEVCSNGEFLGLTGSGADFTLLTNYDLDATSSVASLPFGSGINLVVGNDIAYVADRFDKLRTIDVSDPMTPVQIGSVTTGRLGFLELAGDHLYATDGTNGSFVSIDVSDPMAPEIVGTVTGLSGAQGLSVQGNYAFLTGSSRLVVLSIADPTAPSILADIPTNLYRNYAPKAYGDYLYLGCAYGVEIFDISDPIAPFVAGDRLDIGKEFEIADGYLFAIGQYDPDVQVGPKEYFLHVYSLDDPANPTLVGALVLPASAEFMPRFEVNGGLLTYAAGSMGPVFVDVSDPTSPRVVGGPFRGIGSTRGAGTSGDFAFLADYDDGLVVVRVPCVSDPAAIAEESSGRFAPLRVAPNPSFGDVTITLQRSNSGTVGFQIFDAAGRVVRELTGASAANDVRQARWNGLDQSGRAVAPGVYFVRSADEPSVTTKVQIIR</sequence>
<evidence type="ECO:0000313" key="4">
    <source>
        <dbReference type="Proteomes" id="UP000739538"/>
    </source>
</evidence>
<reference evidence="3" key="2">
    <citation type="journal article" date="2021" name="Microbiome">
        <title>Successional dynamics and alternative stable states in a saline activated sludge microbial community over 9 years.</title>
        <authorList>
            <person name="Wang Y."/>
            <person name="Ye J."/>
            <person name="Ju F."/>
            <person name="Liu L."/>
            <person name="Boyd J.A."/>
            <person name="Deng Y."/>
            <person name="Parks D.H."/>
            <person name="Jiang X."/>
            <person name="Yin X."/>
            <person name="Woodcroft B.J."/>
            <person name="Tyson G.W."/>
            <person name="Hugenholtz P."/>
            <person name="Polz M.F."/>
            <person name="Zhang T."/>
        </authorList>
    </citation>
    <scope>NUCLEOTIDE SEQUENCE</scope>
    <source>
        <strain evidence="3">HKST-UBA02</strain>
    </source>
</reference>
<feature type="domain" description="FlgD/Vpr Ig-like" evidence="2">
    <location>
        <begin position="663"/>
        <end position="722"/>
    </location>
</feature>
<dbReference type="EMBL" id="JAGQHS010000187">
    <property type="protein sequence ID" value="MCA9758576.1"/>
    <property type="molecule type" value="Genomic_DNA"/>
</dbReference>
<feature type="signal peptide" evidence="1">
    <location>
        <begin position="1"/>
        <end position="20"/>
    </location>
</feature>
<dbReference type="Gene3D" id="2.60.40.4070">
    <property type="match status" value="1"/>
</dbReference>
<evidence type="ECO:0000259" key="2">
    <source>
        <dbReference type="Pfam" id="PF13860"/>
    </source>
</evidence>
<evidence type="ECO:0000313" key="3">
    <source>
        <dbReference type="EMBL" id="MCA9758576.1"/>
    </source>
</evidence>
<comment type="caution">
    <text evidence="3">The sequence shown here is derived from an EMBL/GenBank/DDBJ whole genome shotgun (WGS) entry which is preliminary data.</text>
</comment>
<dbReference type="SUPFAM" id="SSF101898">
    <property type="entry name" value="NHL repeat"/>
    <property type="match status" value="1"/>
</dbReference>
<dbReference type="InterPro" id="IPR013211">
    <property type="entry name" value="LVIVD"/>
</dbReference>
<name>A0A956NGU1_UNCEI</name>
<dbReference type="AlphaFoldDB" id="A0A956NGU1"/>
<dbReference type="NCBIfam" id="TIGR04183">
    <property type="entry name" value="Por_Secre_tail"/>
    <property type="match status" value="1"/>
</dbReference>
<dbReference type="SUPFAM" id="SSF101908">
    <property type="entry name" value="Putative isomerase YbhE"/>
    <property type="match status" value="1"/>
</dbReference>
<keyword evidence="1" id="KW-0732">Signal</keyword>
<reference evidence="3" key="1">
    <citation type="submission" date="2020-04" db="EMBL/GenBank/DDBJ databases">
        <authorList>
            <person name="Zhang T."/>
        </authorList>
    </citation>
    <scope>NUCLEOTIDE SEQUENCE</scope>
    <source>
        <strain evidence="3">HKST-UBA02</strain>
    </source>
</reference>
<proteinExistence type="predicted"/>
<evidence type="ECO:0000256" key="1">
    <source>
        <dbReference type="SAM" id="SignalP"/>
    </source>
</evidence>